<comment type="caution">
    <text evidence="2">The sequence shown here is derived from an EMBL/GenBank/DDBJ whole genome shotgun (WGS) entry which is preliminary data.</text>
</comment>
<sequence>MSTSSVSEDLVSSAWIVCQSKSYPGLVYYFNTLTGESVWDLNEPESEKAQMRVNILRNQSEFHADDCPEPAHSPQNISSQDQKTKFKYKKSFQTNIYNKQVINNQFKKPFPVEQFPSYNGSNPIEFNIPITPTFIGERNAEGSIPVTSSSDQIPEPKPLLPLSSRFKNISNNQTQNQFKKKVFKRNFKQRLNKGPKNNSNHKFHNKRKNNDFRRVAPSKQTNYTNGFRKSKCKRKAVVRNNTSNSCGLLNEDDIWLEENLQTQGKKEILDLTLLKKYLQIENTDLWYIIVDSNALLNHTNFINIFINSDEMCRLLVPKIVYDNINSCMNSRIRTQAHRAAFLISKQVDADLAFIDNFNCKMTTDEKHSIIVCCTKLIQEDCHVLILSNDLEIKDLKDNKKLVFTISEIKNLLTKTESENVESYKPKPNKVDSLHIKIVIPNTNEADNNGVSQTNNIGEAEDQTEVEETVANQIDDNKMSSADTSANKDQAKQKKYRSLSNEIPGSKRQYMKFNRRRTKSSMTIVLDVGKDESEITSGDVDSENSTCKIVNAIKEDIISTNITKDIPQTNGNIETNGKEITKNNEISEENTEYHNVMFEITDQNMEGYLQMKSDEFVSRFMGIMGEVLHRILQEEPCFVSEAMPPPWTLYEATECIKRKFHYDSDVVDATIKLLNVLFQLGGLRGKITRDISPQKYMEMYSFGVYLIDSLQGILSNSEDLQIAAESLSKLLKDIQNPLLDNCNQNSPADLQDGDLNKSFINGTISNETDTRYWVSGDDNEIPNKESVSKEDSTSSMSSNQCDLRCSDEKASEDVKENSSLDSESCFFTSLELRKNSPYKDQYSLDNSETSIHIPQDNNSEVETEIVRKFIKFTEYEEKFKDKSKVTYDSWTHRNDEYKQVEYESVDDENHPEGHCSYNEEMYESSDTYYNDVSETESNNNDINLDMFVEKMESYVKETYSTVYKFCNHSYQKLILTPSYSEKCDINVLAEKTYALIENLCNAFTRILEREKGDSEHKIQEVFKDTELGNVSGQMNNIEHYRNLISYLLQSGNALKDTLKLILDASKI</sequence>
<evidence type="ECO:0000313" key="3">
    <source>
        <dbReference type="Proteomes" id="UP000007151"/>
    </source>
</evidence>
<feature type="region of interest" description="Disordered" evidence="1">
    <location>
        <begin position="63"/>
        <end position="82"/>
    </location>
</feature>
<dbReference type="KEGG" id="dpl:KGM_211017"/>
<dbReference type="EMBL" id="AGBW02009294">
    <property type="protein sequence ID" value="OWR51145.1"/>
    <property type="molecule type" value="Genomic_DNA"/>
</dbReference>
<feature type="compositionally biased region" description="Polar residues" evidence="1">
    <location>
        <begin position="443"/>
        <end position="456"/>
    </location>
</feature>
<feature type="region of interest" description="Disordered" evidence="1">
    <location>
        <begin position="772"/>
        <end position="801"/>
    </location>
</feature>
<keyword evidence="3" id="KW-1185">Reference proteome</keyword>
<dbReference type="Proteomes" id="UP000007151">
    <property type="component" value="Unassembled WGS sequence"/>
</dbReference>
<accession>A0A212FBN3</accession>
<dbReference type="InParanoid" id="A0A212FBN3"/>
<dbReference type="Gene3D" id="2.20.70.10">
    <property type="match status" value="1"/>
</dbReference>
<feature type="region of interest" description="Disordered" evidence="1">
    <location>
        <begin position="443"/>
        <end position="497"/>
    </location>
</feature>
<dbReference type="InterPro" id="IPR001202">
    <property type="entry name" value="WW_dom"/>
</dbReference>
<feature type="region of interest" description="Disordered" evidence="1">
    <location>
        <begin position="191"/>
        <end position="214"/>
    </location>
</feature>
<evidence type="ECO:0008006" key="4">
    <source>
        <dbReference type="Google" id="ProtNLM"/>
    </source>
</evidence>
<dbReference type="CDD" id="cd00201">
    <property type="entry name" value="WW"/>
    <property type="match status" value="1"/>
</dbReference>
<feature type="compositionally biased region" description="Basic and acidic residues" evidence="1">
    <location>
        <begin position="780"/>
        <end position="791"/>
    </location>
</feature>
<dbReference type="AlphaFoldDB" id="A0A212FBN3"/>
<gene>
    <name evidence="2" type="ORF">KGM_211017</name>
</gene>
<evidence type="ECO:0000256" key="1">
    <source>
        <dbReference type="SAM" id="MobiDB-lite"/>
    </source>
</evidence>
<evidence type="ECO:0000313" key="2">
    <source>
        <dbReference type="EMBL" id="OWR51145.1"/>
    </source>
</evidence>
<feature type="compositionally biased region" description="Basic residues" evidence="1">
    <location>
        <begin position="191"/>
        <end position="207"/>
    </location>
</feature>
<feature type="compositionally biased region" description="Acidic residues" evidence="1">
    <location>
        <begin position="458"/>
        <end position="467"/>
    </location>
</feature>
<dbReference type="eggNOG" id="ENOG502TAC1">
    <property type="taxonomic scope" value="Eukaryota"/>
</dbReference>
<name>A0A212FBN3_DANPL</name>
<organism evidence="2 3">
    <name type="scientific">Danaus plexippus plexippus</name>
    <dbReference type="NCBI Taxonomy" id="278856"/>
    <lineage>
        <taxon>Eukaryota</taxon>
        <taxon>Metazoa</taxon>
        <taxon>Ecdysozoa</taxon>
        <taxon>Arthropoda</taxon>
        <taxon>Hexapoda</taxon>
        <taxon>Insecta</taxon>
        <taxon>Pterygota</taxon>
        <taxon>Neoptera</taxon>
        <taxon>Endopterygota</taxon>
        <taxon>Lepidoptera</taxon>
        <taxon>Glossata</taxon>
        <taxon>Ditrysia</taxon>
        <taxon>Papilionoidea</taxon>
        <taxon>Nymphalidae</taxon>
        <taxon>Danainae</taxon>
        <taxon>Danaini</taxon>
        <taxon>Danaina</taxon>
        <taxon>Danaus</taxon>
        <taxon>Danaus</taxon>
    </lineage>
</organism>
<protein>
    <recommendedName>
        <fullName evidence="4">WW domain-containing protein</fullName>
    </recommendedName>
</protein>
<reference evidence="2 3" key="1">
    <citation type="journal article" date="2011" name="Cell">
        <title>The monarch butterfly genome yields insights into long-distance migration.</title>
        <authorList>
            <person name="Zhan S."/>
            <person name="Merlin C."/>
            <person name="Boore J.L."/>
            <person name="Reppert S.M."/>
        </authorList>
    </citation>
    <scope>NUCLEOTIDE SEQUENCE [LARGE SCALE GENOMIC DNA]</scope>
    <source>
        <strain evidence="2">F-2</strain>
    </source>
</reference>
<proteinExistence type="predicted"/>
<feature type="compositionally biased region" description="Polar residues" evidence="1">
    <location>
        <begin position="469"/>
        <end position="487"/>
    </location>
</feature>